<reference evidence="1" key="1">
    <citation type="submission" date="2018-07" db="EMBL/GenBank/DDBJ databases">
        <authorList>
            <consortium name="PulseNet: The National Subtyping Network for Foodborne Disease Surveillance"/>
            <person name="Tarr C.L."/>
            <person name="Trees E."/>
            <person name="Katz L.S."/>
            <person name="Carleton-Romer H.A."/>
            <person name="Stroika S."/>
            <person name="Kucerova Z."/>
            <person name="Roache K.F."/>
            <person name="Sabol A.L."/>
            <person name="Besser J."/>
            <person name="Gerner-Smidt P."/>
        </authorList>
    </citation>
    <scope>NUCLEOTIDE SEQUENCE</scope>
    <source>
        <strain evidence="1">PNUSAS029138</strain>
    </source>
</reference>
<comment type="caution">
    <text evidence="1">The sequence shown here is derived from an EMBL/GenBank/DDBJ whole genome shotgun (WGS) entry which is preliminary data.</text>
</comment>
<protein>
    <recommendedName>
        <fullName evidence="2">Lipoprotein</fullName>
    </recommendedName>
</protein>
<evidence type="ECO:0000313" key="1">
    <source>
        <dbReference type="EMBL" id="EBU3912565.1"/>
    </source>
</evidence>
<evidence type="ECO:0008006" key="2">
    <source>
        <dbReference type="Google" id="ProtNLM"/>
    </source>
</evidence>
<accession>A0A5V4Z6Y8</accession>
<sequence length="156" mass="17509">MKKILALMVTTALLSGCVPGLPGDLAYERKRDEAKRADAEFAQAVKNINLDTADVGSEPKSYKKLIEDAIRENLKDPDSARFYDFTSPSKEVMVENKKFVYGYSACVFVNAKNSYGGYTGKKLYWAFIRNGRVLRIQDTNSEFGNLIFVGRNINCN</sequence>
<gene>
    <name evidence="1" type="ORF">CWK15_14100</name>
</gene>
<name>A0A5V4Z6Y8_SALER</name>
<proteinExistence type="predicted"/>
<organism evidence="1">
    <name type="scientific">Salmonella enterica</name>
    <name type="common">Salmonella choleraesuis</name>
    <dbReference type="NCBI Taxonomy" id="28901"/>
    <lineage>
        <taxon>Bacteria</taxon>
        <taxon>Pseudomonadati</taxon>
        <taxon>Pseudomonadota</taxon>
        <taxon>Gammaproteobacteria</taxon>
        <taxon>Enterobacterales</taxon>
        <taxon>Enterobacteriaceae</taxon>
        <taxon>Salmonella</taxon>
    </lineage>
</organism>
<dbReference type="AlphaFoldDB" id="A0A5V4Z6Y8"/>
<dbReference type="EMBL" id="AAHBYH010000011">
    <property type="protein sequence ID" value="EBU3912565.1"/>
    <property type="molecule type" value="Genomic_DNA"/>
</dbReference>
<dbReference type="PROSITE" id="PS51257">
    <property type="entry name" value="PROKAR_LIPOPROTEIN"/>
    <property type="match status" value="1"/>
</dbReference>